<feature type="domain" description="Methyltransferase type 11" evidence="1">
    <location>
        <begin position="48"/>
        <end position="146"/>
    </location>
</feature>
<reference evidence="2" key="1">
    <citation type="submission" date="2018-05" db="EMBL/GenBank/DDBJ databases">
        <authorList>
            <person name="Lanie J.A."/>
            <person name="Ng W.-L."/>
            <person name="Kazmierczak K.M."/>
            <person name="Andrzejewski T.M."/>
            <person name="Davidsen T.M."/>
            <person name="Wayne K.J."/>
            <person name="Tettelin H."/>
            <person name="Glass J.I."/>
            <person name="Rusch D."/>
            <person name="Podicherti R."/>
            <person name="Tsui H.-C.T."/>
            <person name="Winkler M.E."/>
        </authorList>
    </citation>
    <scope>NUCLEOTIDE SEQUENCE</scope>
</reference>
<dbReference type="Gene3D" id="3.40.50.150">
    <property type="entry name" value="Vaccinia Virus protein VP39"/>
    <property type="match status" value="1"/>
</dbReference>
<dbReference type="PANTHER" id="PTHR43861">
    <property type="entry name" value="TRANS-ACONITATE 2-METHYLTRANSFERASE-RELATED"/>
    <property type="match status" value="1"/>
</dbReference>
<organism evidence="2">
    <name type="scientific">marine metagenome</name>
    <dbReference type="NCBI Taxonomy" id="408172"/>
    <lineage>
        <taxon>unclassified sequences</taxon>
        <taxon>metagenomes</taxon>
        <taxon>ecological metagenomes</taxon>
    </lineage>
</organism>
<evidence type="ECO:0000313" key="2">
    <source>
        <dbReference type="EMBL" id="SVB01470.1"/>
    </source>
</evidence>
<proteinExistence type="predicted"/>
<dbReference type="GO" id="GO:0008757">
    <property type="term" value="F:S-adenosylmethionine-dependent methyltransferase activity"/>
    <property type="evidence" value="ECO:0007669"/>
    <property type="project" value="InterPro"/>
</dbReference>
<accession>A0A382AIT9</accession>
<dbReference type="EMBL" id="UINC01025602">
    <property type="protein sequence ID" value="SVB01470.1"/>
    <property type="molecule type" value="Genomic_DNA"/>
</dbReference>
<sequence length="288" mass="34010">MSDSIIHEKRWTKAYSIGDENLLNLHLRKQYIVEEIQKLKILKNSPILDIGCGTGEISFELESRGYVNIIAQDISQKFIEIAKEKKHDNFGMSQIKFSIGGVCNLHFQNETFQLVIASGLIEWVRYDRWALQEIQRVLKPGGYLIVTGPNKLRLSNILTPKRLWRLWKTRSQPRVQEPFSRHWYSHRGLVELLELTGYEIRKNRTNGFAQLPLVRWNLKLSFQTFKWFQYIADKNPDSWIGRTGSNIISVAQKPLQNDDYKSVKGKKLSRYCLEYERRYQNEFKRLKD</sequence>
<protein>
    <recommendedName>
        <fullName evidence="1">Methyltransferase type 11 domain-containing protein</fullName>
    </recommendedName>
</protein>
<gene>
    <name evidence="2" type="ORF">METZ01_LOCUS154324</name>
</gene>
<dbReference type="InterPro" id="IPR029063">
    <property type="entry name" value="SAM-dependent_MTases_sf"/>
</dbReference>
<dbReference type="SUPFAM" id="SSF53335">
    <property type="entry name" value="S-adenosyl-L-methionine-dependent methyltransferases"/>
    <property type="match status" value="1"/>
</dbReference>
<dbReference type="AlphaFoldDB" id="A0A382AIT9"/>
<dbReference type="InterPro" id="IPR013216">
    <property type="entry name" value="Methyltransf_11"/>
</dbReference>
<feature type="non-terminal residue" evidence="2">
    <location>
        <position position="288"/>
    </location>
</feature>
<evidence type="ECO:0000259" key="1">
    <source>
        <dbReference type="Pfam" id="PF08241"/>
    </source>
</evidence>
<name>A0A382AIT9_9ZZZZ</name>
<dbReference type="Pfam" id="PF08241">
    <property type="entry name" value="Methyltransf_11"/>
    <property type="match status" value="1"/>
</dbReference>
<dbReference type="CDD" id="cd02440">
    <property type="entry name" value="AdoMet_MTases"/>
    <property type="match status" value="1"/>
</dbReference>